<keyword evidence="2" id="KW-0808">Transferase</keyword>
<reference evidence="2 3" key="1">
    <citation type="submission" date="2018-06" db="EMBL/GenBank/DDBJ databases">
        <title>Comparative genomics reveals the genomic features of Rhizophagus irregularis, R. cerebriforme, R. diaphanum and Gigaspora rosea, and their symbiotic lifestyle signature.</title>
        <authorList>
            <person name="Morin E."/>
            <person name="San Clemente H."/>
            <person name="Chen E.C.H."/>
            <person name="De La Providencia I."/>
            <person name="Hainaut M."/>
            <person name="Kuo A."/>
            <person name="Kohler A."/>
            <person name="Murat C."/>
            <person name="Tang N."/>
            <person name="Roy S."/>
            <person name="Loubradou J."/>
            <person name="Henrissat B."/>
            <person name="Grigoriev I.V."/>
            <person name="Corradi N."/>
            <person name="Roux C."/>
            <person name="Martin F.M."/>
        </authorList>
    </citation>
    <scope>NUCLEOTIDE SEQUENCE [LARGE SCALE GENOMIC DNA]</scope>
    <source>
        <strain evidence="2 3">DAOM 194757</strain>
    </source>
</reference>
<dbReference type="STRING" id="44941.A0A397VW74"/>
<name>A0A397VW74_9GLOM</name>
<dbReference type="PROSITE" id="PS50011">
    <property type="entry name" value="PROTEIN_KINASE_DOM"/>
    <property type="match status" value="1"/>
</dbReference>
<dbReference type="InterPro" id="IPR001245">
    <property type="entry name" value="Ser-Thr/Tyr_kinase_cat_dom"/>
</dbReference>
<dbReference type="SUPFAM" id="SSF56112">
    <property type="entry name" value="Protein kinase-like (PK-like)"/>
    <property type="match status" value="1"/>
</dbReference>
<dbReference type="OrthoDB" id="5986190at2759"/>
<comment type="caution">
    <text evidence="2">The sequence shown here is derived from an EMBL/GenBank/DDBJ whole genome shotgun (WGS) entry which is preliminary data.</text>
</comment>
<dbReference type="GO" id="GO:0005524">
    <property type="term" value="F:ATP binding"/>
    <property type="evidence" value="ECO:0007669"/>
    <property type="project" value="InterPro"/>
</dbReference>
<accession>A0A397VW74</accession>
<feature type="domain" description="Protein kinase" evidence="1">
    <location>
        <begin position="137"/>
        <end position="380"/>
    </location>
</feature>
<evidence type="ECO:0000313" key="2">
    <source>
        <dbReference type="EMBL" id="RIB26208.1"/>
    </source>
</evidence>
<evidence type="ECO:0000259" key="1">
    <source>
        <dbReference type="PROSITE" id="PS50011"/>
    </source>
</evidence>
<dbReference type="Gene3D" id="1.10.510.10">
    <property type="entry name" value="Transferase(Phosphotransferase) domain 1"/>
    <property type="match status" value="1"/>
</dbReference>
<evidence type="ECO:0000313" key="3">
    <source>
        <dbReference type="Proteomes" id="UP000266673"/>
    </source>
</evidence>
<keyword evidence="3" id="KW-1185">Reference proteome</keyword>
<keyword evidence="2" id="KW-0418">Kinase</keyword>
<dbReference type="GO" id="GO:0004674">
    <property type="term" value="F:protein serine/threonine kinase activity"/>
    <property type="evidence" value="ECO:0007669"/>
    <property type="project" value="TreeGrafter"/>
</dbReference>
<sequence length="380" mass="44543">MTNVSEEWLEEAVPYFEFEQFTSGVRIGTGYFGNACYRNLQWKKRGIYRRTPSQYVELYKHCLATDPDIRPEAISILETLNRLIANFELAQCKQSNENFTVNKSLSITKSMGSNIQNEESITENWLEKAISDKHINYIEFNKLYKHHCGRRYRLWKDVELTVALKVDTSIDEKIIKDFIDEFKLLQRVSYHPNIITFYGVTKDNNGNYNMILDYANEGTLREYLKTNFTLLQWTDKLRIAKEIALGLLFLHDKDIIHRDLHSKNIIIHQRQAKITDFGLAKQMNEMSMTSNSIVHGMTAYIEPQCFIKSRYKRDKRSDVYSFGQILWEISSGRPPFSSFNLEIYSCFQKAIIVIHVFQGNREEPIEGTPSIYRTLQKMLG</sequence>
<dbReference type="PRINTS" id="PR00109">
    <property type="entry name" value="TYRKINASE"/>
</dbReference>
<dbReference type="InterPro" id="IPR000719">
    <property type="entry name" value="Prot_kinase_dom"/>
</dbReference>
<protein>
    <submittedName>
        <fullName evidence="2">Kinase-like domain-containing protein</fullName>
    </submittedName>
</protein>
<dbReference type="Proteomes" id="UP000266673">
    <property type="component" value="Unassembled WGS sequence"/>
</dbReference>
<gene>
    <name evidence="2" type="ORF">C2G38_2163851</name>
</gene>
<dbReference type="InterPro" id="IPR051681">
    <property type="entry name" value="Ser/Thr_Kinases-Pseudokinases"/>
</dbReference>
<dbReference type="EMBL" id="QKWP01000143">
    <property type="protein sequence ID" value="RIB26208.1"/>
    <property type="molecule type" value="Genomic_DNA"/>
</dbReference>
<dbReference type="PANTHER" id="PTHR44329">
    <property type="entry name" value="SERINE/THREONINE-PROTEIN KINASE TNNI3K-RELATED"/>
    <property type="match status" value="1"/>
</dbReference>
<organism evidence="2 3">
    <name type="scientific">Gigaspora rosea</name>
    <dbReference type="NCBI Taxonomy" id="44941"/>
    <lineage>
        <taxon>Eukaryota</taxon>
        <taxon>Fungi</taxon>
        <taxon>Fungi incertae sedis</taxon>
        <taxon>Mucoromycota</taxon>
        <taxon>Glomeromycotina</taxon>
        <taxon>Glomeromycetes</taxon>
        <taxon>Diversisporales</taxon>
        <taxon>Gigasporaceae</taxon>
        <taxon>Gigaspora</taxon>
    </lineage>
</organism>
<proteinExistence type="predicted"/>
<dbReference type="AlphaFoldDB" id="A0A397VW74"/>
<dbReference type="Pfam" id="PF07714">
    <property type="entry name" value="PK_Tyr_Ser-Thr"/>
    <property type="match status" value="1"/>
</dbReference>
<dbReference type="InterPro" id="IPR011009">
    <property type="entry name" value="Kinase-like_dom_sf"/>
</dbReference>